<dbReference type="PROSITE" id="PS50126">
    <property type="entry name" value="S1"/>
    <property type="match status" value="2"/>
</dbReference>
<dbReference type="Pfam" id="PF00575">
    <property type="entry name" value="S1"/>
    <property type="match status" value="2"/>
</dbReference>
<feature type="compositionally biased region" description="Basic residues" evidence="1">
    <location>
        <begin position="365"/>
        <end position="378"/>
    </location>
</feature>
<dbReference type="SMART" id="SM00316">
    <property type="entry name" value="S1"/>
    <property type="match status" value="2"/>
</dbReference>
<dbReference type="PANTHER" id="PTHR15838:SF1">
    <property type="entry name" value="ZINC FINGER CCHC DOMAIN-CONTAINING PROTEIN 17"/>
    <property type="match status" value="1"/>
</dbReference>
<feature type="domain" description="S1 motif" evidence="2">
    <location>
        <begin position="49"/>
        <end position="129"/>
    </location>
</feature>
<feature type="domain" description="S1 motif" evidence="2">
    <location>
        <begin position="170"/>
        <end position="257"/>
    </location>
</feature>
<feature type="region of interest" description="Disordered" evidence="1">
    <location>
        <begin position="135"/>
        <end position="167"/>
    </location>
</feature>
<dbReference type="AlphaFoldDB" id="A0AAW1QAU8"/>
<feature type="region of interest" description="Disordered" evidence="1">
    <location>
        <begin position="242"/>
        <end position="301"/>
    </location>
</feature>
<reference evidence="3 4" key="1">
    <citation type="journal article" date="2024" name="Nat. Commun.">
        <title>Phylogenomics reveals the evolutionary origins of lichenization in chlorophyte algae.</title>
        <authorList>
            <person name="Puginier C."/>
            <person name="Libourel C."/>
            <person name="Otte J."/>
            <person name="Skaloud P."/>
            <person name="Haon M."/>
            <person name="Grisel S."/>
            <person name="Petersen M."/>
            <person name="Berrin J.G."/>
            <person name="Delaux P.M."/>
            <person name="Dal Grande F."/>
            <person name="Keller J."/>
        </authorList>
    </citation>
    <scope>NUCLEOTIDE SEQUENCE [LARGE SCALE GENOMIC DNA]</scope>
    <source>
        <strain evidence="3 4">SAG 2043</strain>
    </source>
</reference>
<name>A0AAW1QAU8_9CHLO</name>
<feature type="compositionally biased region" description="Basic residues" evidence="1">
    <location>
        <begin position="386"/>
        <end position="395"/>
    </location>
</feature>
<dbReference type="GO" id="GO:0043489">
    <property type="term" value="P:RNA stabilization"/>
    <property type="evidence" value="ECO:0007669"/>
    <property type="project" value="TreeGrafter"/>
</dbReference>
<dbReference type="EMBL" id="JALJOR010000004">
    <property type="protein sequence ID" value="KAK9817647.1"/>
    <property type="molecule type" value="Genomic_DNA"/>
</dbReference>
<dbReference type="GO" id="GO:0003723">
    <property type="term" value="F:RNA binding"/>
    <property type="evidence" value="ECO:0007669"/>
    <property type="project" value="TreeGrafter"/>
</dbReference>
<sequence length="395" mass="42610">MGRPSASQPQRHRHSPSPERASYRERKRHSRERSPFIPHRLPPTAPALSSVQRATVHSVKPVGLFVQLIGFRQQALVHNSQISDELSFSRDDDDLDKVKAMQYFAPPNSQVFVKVSDIREDGKISCSMRAVSQADGTDLDPTNSLHARRGGPGAAVSGAAVGSDEPPTVGSIQHATVASVKPYGVFVKMDGFKANGLVHSSQVSDHLDMRQEETDEDKVAALSSIAGVGDRLFVKVVEVEPDESGQGRGPRIKCSFKGVGADGQDLDPSMSKYNPRPPAGGGRGRPGVGSQAAELAQGGKVDWGHLAAVDKKYGDPSKRYDLLGDEVLAIPAPPPPAMLLPEIGHGREVAPGAISSVEEALAILHRHGKEHKKHKKKEKGHEGKKKEKKHKNHKL</sequence>
<feature type="compositionally biased region" description="Low complexity" evidence="1">
    <location>
        <begin position="154"/>
        <end position="163"/>
    </location>
</feature>
<gene>
    <name evidence="3" type="ORF">WJX72_000130</name>
</gene>
<dbReference type="SUPFAM" id="SSF50249">
    <property type="entry name" value="Nucleic acid-binding proteins"/>
    <property type="match status" value="2"/>
</dbReference>
<accession>A0AAW1QAU8</accession>
<feature type="region of interest" description="Disordered" evidence="1">
    <location>
        <begin position="365"/>
        <end position="395"/>
    </location>
</feature>
<proteinExistence type="predicted"/>
<evidence type="ECO:0000259" key="2">
    <source>
        <dbReference type="PROSITE" id="PS50126"/>
    </source>
</evidence>
<organism evidence="3 4">
    <name type="scientific">[Myrmecia] bisecta</name>
    <dbReference type="NCBI Taxonomy" id="41462"/>
    <lineage>
        <taxon>Eukaryota</taxon>
        <taxon>Viridiplantae</taxon>
        <taxon>Chlorophyta</taxon>
        <taxon>core chlorophytes</taxon>
        <taxon>Trebouxiophyceae</taxon>
        <taxon>Trebouxiales</taxon>
        <taxon>Trebouxiaceae</taxon>
        <taxon>Myrmecia</taxon>
    </lineage>
</organism>
<dbReference type="Proteomes" id="UP001489004">
    <property type="component" value="Unassembled WGS sequence"/>
</dbReference>
<evidence type="ECO:0000313" key="3">
    <source>
        <dbReference type="EMBL" id="KAK9817647.1"/>
    </source>
</evidence>
<dbReference type="InterPro" id="IPR012340">
    <property type="entry name" value="NA-bd_OB-fold"/>
</dbReference>
<dbReference type="Gene3D" id="2.40.50.140">
    <property type="entry name" value="Nucleic acid-binding proteins"/>
    <property type="match status" value="2"/>
</dbReference>
<feature type="region of interest" description="Disordered" evidence="1">
    <location>
        <begin position="1"/>
        <end position="49"/>
    </location>
</feature>
<protein>
    <recommendedName>
        <fullName evidence="2">S1 motif domain-containing protein</fullName>
    </recommendedName>
</protein>
<evidence type="ECO:0000313" key="4">
    <source>
        <dbReference type="Proteomes" id="UP001489004"/>
    </source>
</evidence>
<comment type="caution">
    <text evidence="3">The sequence shown here is derived from an EMBL/GenBank/DDBJ whole genome shotgun (WGS) entry which is preliminary data.</text>
</comment>
<dbReference type="InterPro" id="IPR003029">
    <property type="entry name" value="S1_domain"/>
</dbReference>
<dbReference type="PANTHER" id="PTHR15838">
    <property type="entry name" value="NUCLEOLAR PROTEIN OF 40 KDA"/>
    <property type="match status" value="1"/>
</dbReference>
<evidence type="ECO:0000256" key="1">
    <source>
        <dbReference type="SAM" id="MobiDB-lite"/>
    </source>
</evidence>
<keyword evidence="4" id="KW-1185">Reference proteome</keyword>